<gene>
    <name evidence="2" type="ORF">SLA_0260</name>
</gene>
<organism evidence="2 3">
    <name type="scientific">Streptomyces laurentii</name>
    <dbReference type="NCBI Taxonomy" id="39478"/>
    <lineage>
        <taxon>Bacteria</taxon>
        <taxon>Bacillati</taxon>
        <taxon>Actinomycetota</taxon>
        <taxon>Actinomycetes</taxon>
        <taxon>Kitasatosporales</taxon>
        <taxon>Streptomycetaceae</taxon>
        <taxon>Streptomyces</taxon>
    </lineage>
</organism>
<reference evidence="2 3" key="1">
    <citation type="journal article" date="2016" name="Genome Announc.">
        <title>Complete Genome Sequence of Thiostrepton-Producing Streptomyces laurentii ATCC 31255.</title>
        <authorList>
            <person name="Doi K."/>
            <person name="Fujino Y."/>
            <person name="Nagayoshi Y."/>
            <person name="Ohshima T."/>
            <person name="Ogata S."/>
        </authorList>
    </citation>
    <scope>NUCLEOTIDE SEQUENCE [LARGE SCALE GENOMIC DNA]</scope>
    <source>
        <strain evidence="2 3">ATCC 31255</strain>
    </source>
</reference>
<proteinExistence type="predicted"/>
<protein>
    <submittedName>
        <fullName evidence="2">NmrA family protein</fullName>
    </submittedName>
</protein>
<evidence type="ECO:0000313" key="2">
    <source>
        <dbReference type="EMBL" id="BAU81215.1"/>
    </source>
</evidence>
<sequence length="105" mass="11159">MWLGASVPPDAPTSWSRPEEGCESAVQEQFDGLGHVLRAETEVAAQHHVAFVRLLGERGGTCGEQAQEQPVAEVGVRPGDDWSSGSRDAAISPARALKPKSPSNR</sequence>
<feature type="region of interest" description="Disordered" evidence="1">
    <location>
        <begin position="1"/>
        <end position="26"/>
    </location>
</feature>
<evidence type="ECO:0000256" key="1">
    <source>
        <dbReference type="SAM" id="MobiDB-lite"/>
    </source>
</evidence>
<keyword evidence="3" id="KW-1185">Reference proteome</keyword>
<dbReference type="KEGG" id="slau:SLA_0260"/>
<accession>A0A160NTY9</accession>
<dbReference type="AlphaFoldDB" id="A0A160NTY9"/>
<name>A0A160NTY9_STRLU</name>
<dbReference type="Proteomes" id="UP000217676">
    <property type="component" value="Chromosome"/>
</dbReference>
<dbReference type="EMBL" id="AP017424">
    <property type="protein sequence ID" value="BAU81215.1"/>
    <property type="molecule type" value="Genomic_DNA"/>
</dbReference>
<feature type="region of interest" description="Disordered" evidence="1">
    <location>
        <begin position="63"/>
        <end position="105"/>
    </location>
</feature>
<evidence type="ECO:0000313" key="3">
    <source>
        <dbReference type="Proteomes" id="UP000217676"/>
    </source>
</evidence>